<dbReference type="RefSeq" id="WP_148471577.1">
    <property type="nucleotide sequence ID" value="NZ_JAOQJD010000001.1"/>
</dbReference>
<accession>A0ABV1J4V4</accession>
<evidence type="ECO:0000313" key="4">
    <source>
        <dbReference type="EMBL" id="MEQ3352847.1"/>
    </source>
</evidence>
<dbReference type="PANTHER" id="PTHR36925">
    <property type="entry name" value="COBALT-PRECORRIN-6A REDUCTASE"/>
    <property type="match status" value="1"/>
</dbReference>
<name>A0ABV1J4V4_9FIRM</name>
<keyword evidence="2" id="KW-0169">Cobalamin biosynthesis</keyword>
<dbReference type="Proteomes" id="UP001481872">
    <property type="component" value="Unassembled WGS sequence"/>
</dbReference>
<dbReference type="EC" id="1.3.1.54" evidence="4"/>
<dbReference type="PROSITE" id="PS51014">
    <property type="entry name" value="COBK_CBIJ"/>
    <property type="match status" value="1"/>
</dbReference>
<dbReference type="Pfam" id="PF02571">
    <property type="entry name" value="CbiJ"/>
    <property type="match status" value="1"/>
</dbReference>
<dbReference type="GO" id="GO:0016994">
    <property type="term" value="F:precorrin-6A reductase activity"/>
    <property type="evidence" value="ECO:0007669"/>
    <property type="project" value="UniProtKB-EC"/>
</dbReference>
<protein>
    <submittedName>
        <fullName evidence="4">Precorrin-6A reductase</fullName>
        <ecNumber evidence="4">1.3.1.54</ecNumber>
    </submittedName>
</protein>
<evidence type="ECO:0000256" key="1">
    <source>
        <dbReference type="ARBA" id="ARBA00004953"/>
    </source>
</evidence>
<dbReference type="PANTHER" id="PTHR36925:SF1">
    <property type="entry name" value="COBALT-PRECORRIN-6A REDUCTASE"/>
    <property type="match status" value="1"/>
</dbReference>
<organism evidence="4 5">
    <name type="scientific">Aedoeadaptatus acetigenes</name>
    <dbReference type="NCBI Taxonomy" id="2981723"/>
    <lineage>
        <taxon>Bacteria</taxon>
        <taxon>Bacillati</taxon>
        <taxon>Bacillota</taxon>
        <taxon>Tissierellia</taxon>
        <taxon>Tissierellales</taxon>
        <taxon>Peptoniphilaceae</taxon>
        <taxon>Aedoeadaptatus</taxon>
    </lineage>
</organism>
<keyword evidence="5" id="KW-1185">Reference proteome</keyword>
<keyword evidence="3 4" id="KW-0560">Oxidoreductase</keyword>
<dbReference type="InterPro" id="IPR003723">
    <property type="entry name" value="Precorrin-6x_reduct"/>
</dbReference>
<comment type="caution">
    <text evidence="4">The sequence shown here is derived from an EMBL/GenBank/DDBJ whole genome shotgun (WGS) entry which is preliminary data.</text>
</comment>
<evidence type="ECO:0000256" key="2">
    <source>
        <dbReference type="ARBA" id="ARBA00022573"/>
    </source>
</evidence>
<gene>
    <name evidence="4" type="primary">cobK</name>
    <name evidence="4" type="ORF">AAA081_00810</name>
</gene>
<evidence type="ECO:0000313" key="5">
    <source>
        <dbReference type="Proteomes" id="UP001481872"/>
    </source>
</evidence>
<sequence>MKLWIIGGTSESVRIIKSVDYRAIVVSVAGKEGRDRLPEDADVHVGPMDRDAMVDFIREKNIVAVVDMSHPFAKIVSKEAKAAADEAGIDYYRFKRPMEDAAGDVVFDDYASCAEYMKGKTGTFFFTTGSKHCDLFESVKGESRHIYRIIPSSKSIDILRDAGVAMEDMVAMLGPFDLDMNLALFKHAKADFLVTKNSGAGSGFHEKIEAARRLGMTSLVIRTEGEEGLNFSETKAVVERITNGILLSLLHQ</sequence>
<reference evidence="4 5" key="1">
    <citation type="submission" date="2024-04" db="EMBL/GenBank/DDBJ databases">
        <title>Human intestinal bacterial collection.</title>
        <authorList>
            <person name="Pauvert C."/>
            <person name="Hitch T.C.A."/>
            <person name="Clavel T."/>
        </authorList>
    </citation>
    <scope>NUCLEOTIDE SEQUENCE [LARGE SCALE GENOMIC DNA]</scope>
    <source>
        <strain evidence="4 5">CLA-SR-H026</strain>
    </source>
</reference>
<comment type="pathway">
    <text evidence="1">Cofactor biosynthesis; adenosylcobalamin biosynthesis.</text>
</comment>
<proteinExistence type="predicted"/>
<dbReference type="EMBL" id="JBBNPS010000001">
    <property type="protein sequence ID" value="MEQ3352847.1"/>
    <property type="molecule type" value="Genomic_DNA"/>
</dbReference>
<evidence type="ECO:0000256" key="3">
    <source>
        <dbReference type="ARBA" id="ARBA00023002"/>
    </source>
</evidence>
<dbReference type="NCBIfam" id="TIGR00715">
    <property type="entry name" value="precor6x_red"/>
    <property type="match status" value="1"/>
</dbReference>